<accession>A0ABW3NYU6</accession>
<gene>
    <name evidence="13" type="ORF">ACFQ24_12400</name>
</gene>
<dbReference type="Proteomes" id="UP001597203">
    <property type="component" value="Unassembled WGS sequence"/>
</dbReference>
<keyword evidence="9 11" id="KW-0472">Membrane</keyword>
<keyword evidence="4" id="KW-0410">Iron transport</keyword>
<reference evidence="14" key="1">
    <citation type="journal article" date="2019" name="Int. J. Syst. Evol. Microbiol.">
        <title>The Global Catalogue of Microorganisms (GCM) 10K type strain sequencing project: providing services to taxonomists for standard genome sequencing and annotation.</title>
        <authorList>
            <consortium name="The Broad Institute Genomics Platform"/>
            <consortium name="The Broad Institute Genome Sequencing Center for Infectious Disease"/>
            <person name="Wu L."/>
            <person name="Ma J."/>
        </authorList>
    </citation>
    <scope>NUCLEOTIDE SEQUENCE [LARGE SCALE GENOMIC DNA]</scope>
    <source>
        <strain evidence="14">CCUG 54329</strain>
    </source>
</reference>
<evidence type="ECO:0000256" key="6">
    <source>
        <dbReference type="ARBA" id="ARBA00023004"/>
    </source>
</evidence>
<evidence type="ECO:0000256" key="10">
    <source>
        <dbReference type="ARBA" id="ARBA00023237"/>
    </source>
</evidence>
<dbReference type="InterPro" id="IPR000531">
    <property type="entry name" value="Beta-barrel_TonB"/>
</dbReference>
<dbReference type="Pfam" id="PF00593">
    <property type="entry name" value="TonB_dep_Rec_b-barrel"/>
    <property type="match status" value="1"/>
</dbReference>
<keyword evidence="10 11" id="KW-0998">Cell outer membrane</keyword>
<evidence type="ECO:0000313" key="14">
    <source>
        <dbReference type="Proteomes" id="UP001597203"/>
    </source>
</evidence>
<comment type="caution">
    <text evidence="13">The sequence shown here is derived from an EMBL/GenBank/DDBJ whole genome shotgun (WGS) entry which is preliminary data.</text>
</comment>
<evidence type="ECO:0000256" key="3">
    <source>
        <dbReference type="ARBA" id="ARBA00022452"/>
    </source>
</evidence>
<evidence type="ECO:0000256" key="1">
    <source>
        <dbReference type="ARBA" id="ARBA00004571"/>
    </source>
</evidence>
<keyword evidence="8" id="KW-0798">TonB box</keyword>
<proteinExistence type="inferred from homology"/>
<dbReference type="PROSITE" id="PS52016">
    <property type="entry name" value="TONB_DEPENDENT_REC_3"/>
    <property type="match status" value="1"/>
</dbReference>
<dbReference type="InterPro" id="IPR039426">
    <property type="entry name" value="TonB-dep_rcpt-like"/>
</dbReference>
<keyword evidence="7" id="KW-0406">Ion transport</keyword>
<evidence type="ECO:0000256" key="5">
    <source>
        <dbReference type="ARBA" id="ARBA00022692"/>
    </source>
</evidence>
<dbReference type="RefSeq" id="WP_380911642.1">
    <property type="nucleotide sequence ID" value="NZ_JBHTLS010000127.1"/>
</dbReference>
<dbReference type="Gene3D" id="2.40.170.20">
    <property type="entry name" value="TonB-dependent receptor, beta-barrel domain"/>
    <property type="match status" value="1"/>
</dbReference>
<evidence type="ECO:0000259" key="12">
    <source>
        <dbReference type="Pfam" id="PF00593"/>
    </source>
</evidence>
<dbReference type="PANTHER" id="PTHR32552">
    <property type="entry name" value="FERRICHROME IRON RECEPTOR-RELATED"/>
    <property type="match status" value="1"/>
</dbReference>
<keyword evidence="14" id="KW-1185">Reference proteome</keyword>
<feature type="domain" description="TonB-dependent receptor-like beta-barrel" evidence="12">
    <location>
        <begin position="33"/>
        <end position="256"/>
    </location>
</feature>
<keyword evidence="13" id="KW-0675">Receptor</keyword>
<comment type="similarity">
    <text evidence="11">Belongs to the TonB-dependent receptor family.</text>
</comment>
<keyword evidence="2 11" id="KW-0813">Transport</keyword>
<organism evidence="13 14">
    <name type="scientific">Sphingobium olei</name>
    <dbReference type="NCBI Taxonomy" id="420955"/>
    <lineage>
        <taxon>Bacteria</taxon>
        <taxon>Pseudomonadati</taxon>
        <taxon>Pseudomonadota</taxon>
        <taxon>Alphaproteobacteria</taxon>
        <taxon>Sphingomonadales</taxon>
        <taxon>Sphingomonadaceae</taxon>
        <taxon>Sphingobium</taxon>
    </lineage>
</organism>
<dbReference type="SUPFAM" id="SSF56935">
    <property type="entry name" value="Porins"/>
    <property type="match status" value="1"/>
</dbReference>
<evidence type="ECO:0000256" key="4">
    <source>
        <dbReference type="ARBA" id="ARBA00022496"/>
    </source>
</evidence>
<keyword evidence="3 11" id="KW-1134">Transmembrane beta strand</keyword>
<name>A0ABW3NYU6_9SPHN</name>
<keyword evidence="6" id="KW-0408">Iron</keyword>
<dbReference type="InterPro" id="IPR036942">
    <property type="entry name" value="Beta-barrel_TonB_sf"/>
</dbReference>
<keyword evidence="5 11" id="KW-0812">Transmembrane</keyword>
<comment type="subcellular location">
    <subcellularLocation>
        <location evidence="1 11">Cell outer membrane</location>
        <topology evidence="1 11">Multi-pass membrane protein</topology>
    </subcellularLocation>
</comment>
<dbReference type="EMBL" id="JBHTLS010000127">
    <property type="protein sequence ID" value="MFD1105666.1"/>
    <property type="molecule type" value="Genomic_DNA"/>
</dbReference>
<evidence type="ECO:0000256" key="8">
    <source>
        <dbReference type="ARBA" id="ARBA00023077"/>
    </source>
</evidence>
<evidence type="ECO:0000313" key="13">
    <source>
        <dbReference type="EMBL" id="MFD1105666.1"/>
    </source>
</evidence>
<sequence>MKGVLFTRRSPPERGAYCTPILTQANSVEPLRTVTYKAWLPKLGASYEVAPDKMLSFTIQRGYRAGGAGLNQQRAQAYDYDPEFTTNYELAFRSEWFDRKLTLNANAYWIDWSDQQVSVQLTPGAVFDTQVVNAGKSRLYGFEVEVSGRPTRMLNIYAGLGYSNTKFTDFNVTIGTLSAAAQGNEFARAPHWTASAGATLQHPSGMVANFNANYRSAYYQSTVVQDFRDIPALTLVNAKLGWQGKNVGAFVTVSNLFDSQKRTQSFLDFDGRTRGTIAEPRTFGLSLEGRF</sequence>
<evidence type="ECO:0000256" key="2">
    <source>
        <dbReference type="ARBA" id="ARBA00022448"/>
    </source>
</evidence>
<evidence type="ECO:0000256" key="9">
    <source>
        <dbReference type="ARBA" id="ARBA00023136"/>
    </source>
</evidence>
<evidence type="ECO:0000256" key="11">
    <source>
        <dbReference type="PROSITE-ProRule" id="PRU01360"/>
    </source>
</evidence>
<protein>
    <submittedName>
        <fullName evidence="13">TonB-dependent receptor</fullName>
    </submittedName>
</protein>
<dbReference type="PANTHER" id="PTHR32552:SF81">
    <property type="entry name" value="TONB-DEPENDENT OUTER MEMBRANE RECEPTOR"/>
    <property type="match status" value="1"/>
</dbReference>
<evidence type="ECO:0000256" key="7">
    <source>
        <dbReference type="ARBA" id="ARBA00023065"/>
    </source>
</evidence>